<dbReference type="PANTHER" id="PTHR42852:SF17">
    <property type="entry name" value="THIOREDOXIN-LIKE PROTEIN HI_1115"/>
    <property type="match status" value="1"/>
</dbReference>
<gene>
    <name evidence="5" type="primary">dsbE_2</name>
    <name evidence="5" type="ORF">NCTC11621_02086</name>
</gene>
<dbReference type="InterPro" id="IPR050553">
    <property type="entry name" value="Thioredoxin_ResA/DsbE_sf"/>
</dbReference>
<feature type="domain" description="Thioredoxin" evidence="4">
    <location>
        <begin position="27"/>
        <end position="154"/>
    </location>
</feature>
<keyword evidence="3" id="KW-0812">Transmembrane</keyword>
<reference evidence="5 6" key="1">
    <citation type="submission" date="2018-06" db="EMBL/GenBank/DDBJ databases">
        <authorList>
            <consortium name="Pathogen Informatics"/>
            <person name="Doyle S."/>
        </authorList>
    </citation>
    <scope>NUCLEOTIDE SEQUENCE [LARGE SCALE GENOMIC DNA]</scope>
    <source>
        <strain evidence="5 6">NCTC11621</strain>
    </source>
</reference>
<dbReference type="EMBL" id="UGTV01000015">
    <property type="protein sequence ID" value="SUC11004.1"/>
    <property type="molecule type" value="Genomic_DNA"/>
</dbReference>
<evidence type="ECO:0000259" key="4">
    <source>
        <dbReference type="PROSITE" id="PS51352"/>
    </source>
</evidence>
<dbReference type="InterPro" id="IPR012336">
    <property type="entry name" value="Thioredoxin-like_fold"/>
</dbReference>
<dbReference type="RefSeq" id="WP_115323461.1">
    <property type="nucleotide sequence ID" value="NZ_UGTV01000015.1"/>
</dbReference>
<dbReference type="PROSITE" id="PS51352">
    <property type="entry name" value="THIOREDOXIN_2"/>
    <property type="match status" value="1"/>
</dbReference>
<evidence type="ECO:0000313" key="5">
    <source>
        <dbReference type="EMBL" id="SUC11004.1"/>
    </source>
</evidence>
<feature type="transmembrane region" description="Helical" evidence="3">
    <location>
        <begin position="12"/>
        <end position="29"/>
    </location>
</feature>
<proteinExistence type="predicted"/>
<dbReference type="SUPFAM" id="SSF52833">
    <property type="entry name" value="Thioredoxin-like"/>
    <property type="match status" value="1"/>
</dbReference>
<dbReference type="InterPro" id="IPR017937">
    <property type="entry name" value="Thioredoxin_CS"/>
</dbReference>
<keyword evidence="2" id="KW-0676">Redox-active center</keyword>
<dbReference type="GO" id="GO:0005886">
    <property type="term" value="C:plasma membrane"/>
    <property type="evidence" value="ECO:0007669"/>
    <property type="project" value="UniProtKB-SubCell"/>
</dbReference>
<dbReference type="PANTHER" id="PTHR42852">
    <property type="entry name" value="THIOL:DISULFIDE INTERCHANGE PROTEIN DSBE"/>
    <property type="match status" value="1"/>
</dbReference>
<evidence type="ECO:0000313" key="6">
    <source>
        <dbReference type="Proteomes" id="UP000254704"/>
    </source>
</evidence>
<dbReference type="Pfam" id="PF13905">
    <property type="entry name" value="Thioredoxin_8"/>
    <property type="match status" value="1"/>
</dbReference>
<comment type="subcellular location">
    <subcellularLocation>
        <location evidence="1">Cell membrane</location>
        <topology evidence="1">Single-pass membrane protein</topology>
    </subcellularLocation>
</comment>
<protein>
    <submittedName>
        <fullName evidence="5">Periplasmic protein thiol:disulfide oxidoreductases DsbE</fullName>
    </submittedName>
</protein>
<keyword evidence="3" id="KW-0472">Membrane</keyword>
<dbReference type="Gene3D" id="3.40.30.10">
    <property type="entry name" value="Glutaredoxin"/>
    <property type="match status" value="1"/>
</dbReference>
<dbReference type="InterPro" id="IPR036249">
    <property type="entry name" value="Thioredoxin-like_sf"/>
</dbReference>
<accession>A0A379EXZ9</accession>
<dbReference type="PROSITE" id="PS00194">
    <property type="entry name" value="THIOREDOXIN_1"/>
    <property type="match status" value="1"/>
</dbReference>
<evidence type="ECO:0000256" key="2">
    <source>
        <dbReference type="ARBA" id="ARBA00023284"/>
    </source>
</evidence>
<sequence>MIRKIYHLLKSFVSVVLTLIVVSTVFDFIRKPTAPINATTTKLTGLQNQSFFLAQLSQTQPTILYFWGSWCGYCQYTSPIIHSLAEEGYPVVSVALNSGDNETVQRYLTKHDYHFTTINDPQGTLSQQWQVSVTPTIIILDKDDMEFATTGLTTYWGMKVRLLLAKFF</sequence>
<evidence type="ECO:0000256" key="3">
    <source>
        <dbReference type="SAM" id="Phobius"/>
    </source>
</evidence>
<name>A0A379EXZ9_9PAST</name>
<dbReference type="AlphaFoldDB" id="A0A379EXZ9"/>
<keyword evidence="3" id="KW-1133">Transmembrane helix</keyword>
<evidence type="ECO:0000256" key="1">
    <source>
        <dbReference type="ARBA" id="ARBA00004162"/>
    </source>
</evidence>
<dbReference type="Proteomes" id="UP000254704">
    <property type="component" value="Unassembled WGS sequence"/>
</dbReference>
<dbReference type="InterPro" id="IPR013766">
    <property type="entry name" value="Thioredoxin_domain"/>
</dbReference>
<dbReference type="GO" id="GO:0015036">
    <property type="term" value="F:disulfide oxidoreductase activity"/>
    <property type="evidence" value="ECO:0007669"/>
    <property type="project" value="UniProtKB-ARBA"/>
</dbReference>
<dbReference type="CDD" id="cd03011">
    <property type="entry name" value="TlpA_like_ScsD_MtbDsbE"/>
    <property type="match status" value="1"/>
</dbReference>
<organism evidence="5 6">
    <name type="scientific">Pasteurella canis</name>
    <dbReference type="NCBI Taxonomy" id="753"/>
    <lineage>
        <taxon>Bacteria</taxon>
        <taxon>Pseudomonadati</taxon>
        <taxon>Pseudomonadota</taxon>
        <taxon>Gammaproteobacteria</taxon>
        <taxon>Pasteurellales</taxon>
        <taxon>Pasteurellaceae</taxon>
        <taxon>Pasteurella</taxon>
    </lineage>
</organism>